<dbReference type="BioCyc" id="CNIT1237085:G1324-1799-MONOMER"/>
<name>K0IN45_NITGG</name>
<accession>K0IN45</accession>
<dbReference type="HOGENOM" id="CLU_1821075_0_0_2"/>
<reference evidence="1 2" key="1">
    <citation type="journal article" date="2012" name="Environ. Microbiol.">
        <title>The genome of the ammonia-oxidizing Candidatus Nitrososphaera gargensis: insights into metabolic versatility and environmental adaptations.</title>
        <authorList>
            <person name="Spang A."/>
            <person name="Poehlein A."/>
            <person name="Offre P."/>
            <person name="Zumbragel S."/>
            <person name="Haider S."/>
            <person name="Rychlik N."/>
            <person name="Nowka B."/>
            <person name="Schmeisser C."/>
            <person name="Lebedeva E.V."/>
            <person name="Rattei T."/>
            <person name="Bohm C."/>
            <person name="Schmid M."/>
            <person name="Galushko A."/>
            <person name="Hatzenpichler R."/>
            <person name="Weinmaier T."/>
            <person name="Daniel R."/>
            <person name="Schleper C."/>
            <person name="Spieck E."/>
            <person name="Streit W."/>
            <person name="Wagner M."/>
        </authorList>
    </citation>
    <scope>NUCLEOTIDE SEQUENCE [LARGE SCALE GENOMIC DNA]</scope>
    <source>
        <strain evidence="2">Ga9.2</strain>
    </source>
</reference>
<dbReference type="SUPFAM" id="SSF69304">
    <property type="entry name" value="Tricorn protease N-terminal domain"/>
    <property type="match status" value="1"/>
</dbReference>
<dbReference type="InterPro" id="IPR011042">
    <property type="entry name" value="6-blade_b-propeller_TolB-like"/>
</dbReference>
<dbReference type="AlphaFoldDB" id="K0IN45"/>
<dbReference type="RefSeq" id="WP_015019271.1">
    <property type="nucleotide sequence ID" value="NC_018719.1"/>
</dbReference>
<protein>
    <submittedName>
        <fullName evidence="1">Uncharacterized protein</fullName>
    </submittedName>
</protein>
<gene>
    <name evidence="1" type="ordered locus">Ngar_c18010</name>
</gene>
<evidence type="ECO:0000313" key="1">
    <source>
        <dbReference type="EMBL" id="AFU58734.1"/>
    </source>
</evidence>
<dbReference type="STRING" id="1237085.Ngar_c18010"/>
<keyword evidence="2" id="KW-1185">Reference proteome</keyword>
<dbReference type="Proteomes" id="UP000008037">
    <property type="component" value="Chromosome"/>
</dbReference>
<dbReference type="Gene3D" id="2.120.10.30">
    <property type="entry name" value="TolB, C-terminal domain"/>
    <property type="match status" value="1"/>
</dbReference>
<evidence type="ECO:0000313" key="2">
    <source>
        <dbReference type="Proteomes" id="UP000008037"/>
    </source>
</evidence>
<dbReference type="KEGG" id="nga:Ngar_c18010"/>
<proteinExistence type="predicted"/>
<dbReference type="EMBL" id="CP002408">
    <property type="protein sequence ID" value="AFU58734.1"/>
    <property type="molecule type" value="Genomic_DNA"/>
</dbReference>
<organism evidence="1 2">
    <name type="scientific">Nitrososphaera gargensis (strain Ga9.2)</name>
    <dbReference type="NCBI Taxonomy" id="1237085"/>
    <lineage>
        <taxon>Archaea</taxon>
        <taxon>Nitrososphaerota</taxon>
        <taxon>Nitrososphaeria</taxon>
        <taxon>Nitrososphaerales</taxon>
        <taxon>Nitrososphaeraceae</taxon>
        <taxon>Nitrososphaera</taxon>
    </lineage>
</organism>
<sequence>MLPVQNGKITKISNGTTFLRDWSSDGRFIIGDNLVMISPNGIILQVPEGLEEISIPSISPSNDQLLFIAKHEIEMDTNYDVFKYKLSDGSIQQLTNNPKLTAQGLVERIVGAEWLSNGRILYVQSETDTKDTSHQTSSLDC</sequence>
<dbReference type="GeneID" id="13795664"/>
<dbReference type="InParanoid" id="K0IN45"/>